<evidence type="ECO:0000256" key="5">
    <source>
        <dbReference type="ARBA" id="ARBA00022842"/>
    </source>
</evidence>
<keyword evidence="9" id="KW-1003">Cell membrane</keyword>
<comment type="subunit">
    <text evidence="9">Homodimer.</text>
</comment>
<feature type="domain" description="CBS" evidence="10">
    <location>
        <begin position="200"/>
        <end position="256"/>
    </location>
</feature>
<feature type="transmembrane region" description="Helical" evidence="9">
    <location>
        <begin position="284"/>
        <end position="304"/>
    </location>
</feature>
<dbReference type="InterPro" id="IPR036739">
    <property type="entry name" value="SLC41_membr_dom_sf"/>
</dbReference>
<dbReference type="GO" id="GO:0005886">
    <property type="term" value="C:plasma membrane"/>
    <property type="evidence" value="ECO:0007669"/>
    <property type="project" value="UniProtKB-SubCell"/>
</dbReference>
<comment type="similarity">
    <text evidence="2 9">Belongs to the SLC41A transporter family.</text>
</comment>
<comment type="function">
    <text evidence="9">Acts as a magnesium transporter.</text>
</comment>
<dbReference type="PANTHER" id="PTHR43773:SF1">
    <property type="entry name" value="MAGNESIUM TRANSPORTER MGTE"/>
    <property type="match status" value="1"/>
</dbReference>
<dbReference type="GO" id="GO:0046872">
    <property type="term" value="F:metal ion binding"/>
    <property type="evidence" value="ECO:0007669"/>
    <property type="project" value="UniProtKB-KW"/>
</dbReference>
<dbReference type="SUPFAM" id="SSF158791">
    <property type="entry name" value="MgtE N-terminal domain-like"/>
    <property type="match status" value="1"/>
</dbReference>
<dbReference type="Proteomes" id="UP000429958">
    <property type="component" value="Unassembled WGS sequence"/>
</dbReference>
<evidence type="ECO:0000256" key="3">
    <source>
        <dbReference type="ARBA" id="ARBA00022448"/>
    </source>
</evidence>
<evidence type="ECO:0000259" key="10">
    <source>
        <dbReference type="PROSITE" id="PS51371"/>
    </source>
</evidence>
<protein>
    <recommendedName>
        <fullName evidence="9">Magnesium transporter MgtE</fullName>
    </recommendedName>
</protein>
<evidence type="ECO:0000256" key="1">
    <source>
        <dbReference type="ARBA" id="ARBA00004141"/>
    </source>
</evidence>
<dbReference type="InterPro" id="IPR000644">
    <property type="entry name" value="CBS_dom"/>
</dbReference>
<dbReference type="Gene3D" id="3.10.580.10">
    <property type="entry name" value="CBS-domain"/>
    <property type="match status" value="1"/>
</dbReference>
<dbReference type="RefSeq" id="WP_154472922.1">
    <property type="nucleotide sequence ID" value="NZ_DBEWUL010000211.1"/>
</dbReference>
<proteinExistence type="inferred from homology"/>
<keyword evidence="12" id="KW-1185">Reference proteome</keyword>
<dbReference type="Pfam" id="PF01769">
    <property type="entry name" value="MgtE"/>
    <property type="match status" value="1"/>
</dbReference>
<dbReference type="CDD" id="cd04606">
    <property type="entry name" value="CBS_pair_Mg_transporter"/>
    <property type="match status" value="1"/>
</dbReference>
<dbReference type="Pfam" id="PF03448">
    <property type="entry name" value="MgtE_N"/>
    <property type="match status" value="1"/>
</dbReference>
<feature type="transmembrane region" description="Helical" evidence="9">
    <location>
        <begin position="420"/>
        <end position="440"/>
    </location>
</feature>
<comment type="subcellular location">
    <subcellularLocation>
        <location evidence="9">Cell membrane</location>
        <topology evidence="9">Multi-pass membrane protein</topology>
    </subcellularLocation>
    <subcellularLocation>
        <location evidence="1">Membrane</location>
        <topology evidence="1">Multi-pass membrane protein</topology>
    </subcellularLocation>
</comment>
<evidence type="ECO:0000313" key="12">
    <source>
        <dbReference type="Proteomes" id="UP000429958"/>
    </source>
</evidence>
<keyword evidence="9" id="KW-0479">Metal-binding</keyword>
<sequence length="452" mass="50443">MQENVNLKKLMELLESRQFRLLKEKLSEMNEVDIAAFIEELDSERTVVVYRMLSKELASDVFACLPVETQEHIINSITDYELSAIVNDLFVDDAVDMLEELPANVVKRVLKNSTSDTRQLINQFLQYPENSAGSIMTAEYVGLKKAMTVKEAFSYIRRHGVDKETIYTCYVMDAKRTLEGVVTVKDLLMHPYEEMIENIMDTHVIKAITTDDQEEVAERFRKYGLLSLPVVDHEDRLVGIVTVDDVVDVMEQEATEDFEKMAAMIPSERPYLKTGVVTLAKNRLAWLLILMISSMITGGILAKYEAAFAAIPLLVTFIPMLTDTGGNAGSQSSTMIIRGMAVGEIKPSDILRVIWKELQVGLLVGMLLGLVNYLRLVILYPGQELLCLTVVLSLIATVIIAKTIGCILPIAAQIFHMDPAIMAAPLITTIVDAVSLVLYFQLACRLLQLNGG</sequence>
<dbReference type="InterPro" id="IPR006667">
    <property type="entry name" value="SLC41_membr_dom"/>
</dbReference>
<dbReference type="InterPro" id="IPR006669">
    <property type="entry name" value="MgtE_transporter"/>
</dbReference>
<accession>A0A7X2TCZ1</accession>
<evidence type="ECO:0000256" key="4">
    <source>
        <dbReference type="ARBA" id="ARBA00022692"/>
    </source>
</evidence>
<keyword evidence="5 9" id="KW-0460">Magnesium</keyword>
<keyword evidence="6 9" id="KW-1133">Transmembrane helix</keyword>
<dbReference type="InterPro" id="IPR046342">
    <property type="entry name" value="CBS_dom_sf"/>
</dbReference>
<comment type="caution">
    <text evidence="11">The sequence shown here is derived from an EMBL/GenBank/DDBJ whole genome shotgun (WGS) entry which is preliminary data.</text>
</comment>
<feature type="transmembrane region" description="Helical" evidence="9">
    <location>
        <begin position="385"/>
        <end position="414"/>
    </location>
</feature>
<feature type="transmembrane region" description="Helical" evidence="9">
    <location>
        <begin position="358"/>
        <end position="378"/>
    </location>
</feature>
<evidence type="ECO:0000256" key="2">
    <source>
        <dbReference type="ARBA" id="ARBA00009749"/>
    </source>
</evidence>
<organism evidence="11 12">
    <name type="scientific">Clostridium porci</name>
    <dbReference type="NCBI Taxonomy" id="2605778"/>
    <lineage>
        <taxon>Bacteria</taxon>
        <taxon>Bacillati</taxon>
        <taxon>Bacillota</taxon>
        <taxon>Clostridia</taxon>
        <taxon>Eubacteriales</taxon>
        <taxon>Clostridiaceae</taxon>
        <taxon>Clostridium</taxon>
    </lineage>
</organism>
<dbReference type="PROSITE" id="PS51371">
    <property type="entry name" value="CBS"/>
    <property type="match status" value="1"/>
</dbReference>
<dbReference type="NCBIfam" id="TIGR00400">
    <property type="entry name" value="mgtE"/>
    <property type="match status" value="1"/>
</dbReference>
<dbReference type="SMART" id="SM00116">
    <property type="entry name" value="CBS"/>
    <property type="match status" value="2"/>
</dbReference>
<keyword evidence="7 9" id="KW-0472">Membrane</keyword>
<name>A0A7X2TCZ1_9CLOT</name>
<dbReference type="InterPro" id="IPR038076">
    <property type="entry name" value="MgtE_N_sf"/>
</dbReference>
<dbReference type="GO" id="GO:0015095">
    <property type="term" value="F:magnesium ion transmembrane transporter activity"/>
    <property type="evidence" value="ECO:0007669"/>
    <property type="project" value="UniProtKB-UniRule"/>
</dbReference>
<dbReference type="Pfam" id="PF00571">
    <property type="entry name" value="CBS"/>
    <property type="match status" value="2"/>
</dbReference>
<dbReference type="SMART" id="SM00924">
    <property type="entry name" value="MgtE_N"/>
    <property type="match status" value="1"/>
</dbReference>
<keyword evidence="4 9" id="KW-0812">Transmembrane</keyword>
<dbReference type="SUPFAM" id="SSF54631">
    <property type="entry name" value="CBS-domain pair"/>
    <property type="match status" value="1"/>
</dbReference>
<evidence type="ECO:0000256" key="9">
    <source>
        <dbReference type="RuleBase" id="RU362011"/>
    </source>
</evidence>
<dbReference type="AlphaFoldDB" id="A0A7X2TCZ1"/>
<dbReference type="PANTHER" id="PTHR43773">
    <property type="entry name" value="MAGNESIUM TRANSPORTER MGTE"/>
    <property type="match status" value="1"/>
</dbReference>
<keyword evidence="3 9" id="KW-0813">Transport</keyword>
<evidence type="ECO:0000256" key="6">
    <source>
        <dbReference type="ARBA" id="ARBA00022989"/>
    </source>
</evidence>
<evidence type="ECO:0000256" key="7">
    <source>
        <dbReference type="ARBA" id="ARBA00023136"/>
    </source>
</evidence>
<dbReference type="Gene3D" id="1.25.60.10">
    <property type="entry name" value="MgtE N-terminal domain-like"/>
    <property type="match status" value="1"/>
</dbReference>
<evidence type="ECO:0000256" key="8">
    <source>
        <dbReference type="PROSITE-ProRule" id="PRU00703"/>
    </source>
</evidence>
<gene>
    <name evidence="11" type="primary">mgtE</name>
    <name evidence="11" type="ORF">FYJ39_13055</name>
</gene>
<evidence type="ECO:0000313" key="11">
    <source>
        <dbReference type="EMBL" id="MSS37479.1"/>
    </source>
</evidence>
<reference evidence="11 12" key="1">
    <citation type="submission" date="2019-08" db="EMBL/GenBank/DDBJ databases">
        <title>In-depth cultivation of the pig gut microbiome towards novel bacterial diversity and tailored functional studies.</title>
        <authorList>
            <person name="Wylensek D."/>
            <person name="Hitch T.C.A."/>
            <person name="Clavel T."/>
        </authorList>
    </citation>
    <scope>NUCLEOTIDE SEQUENCE [LARGE SCALE GENOMIC DNA]</scope>
    <source>
        <strain evidence="11 12">WCA-389-WT-23D1</strain>
    </source>
</reference>
<keyword evidence="8" id="KW-0129">CBS domain</keyword>
<comment type="caution">
    <text evidence="9">Lacks conserved residue(s) required for the propagation of feature annotation.</text>
</comment>
<dbReference type="SUPFAM" id="SSF161093">
    <property type="entry name" value="MgtE membrane domain-like"/>
    <property type="match status" value="1"/>
</dbReference>
<dbReference type="EMBL" id="VUMD01000011">
    <property type="protein sequence ID" value="MSS37479.1"/>
    <property type="molecule type" value="Genomic_DNA"/>
</dbReference>
<dbReference type="InterPro" id="IPR006668">
    <property type="entry name" value="Mg_transptr_MgtE_intracell_dom"/>
</dbReference>
<dbReference type="Gene3D" id="1.10.357.20">
    <property type="entry name" value="SLC41 divalent cation transporters, integral membrane domain"/>
    <property type="match status" value="1"/>
</dbReference>